<reference evidence="9 10" key="1">
    <citation type="submission" date="2016-11" db="EMBL/GenBank/DDBJ databases">
        <authorList>
            <person name="Jaros S."/>
            <person name="Januszkiewicz K."/>
            <person name="Wedrychowicz H."/>
        </authorList>
    </citation>
    <scope>NUCLEOTIDE SEQUENCE [LARGE SCALE GENOMIC DNA]</scope>
    <source>
        <strain evidence="9 10">DSM 15929</strain>
    </source>
</reference>
<dbReference type="Pfam" id="PF00528">
    <property type="entry name" value="BPD_transp_1"/>
    <property type="match status" value="1"/>
</dbReference>
<feature type="transmembrane region" description="Helical" evidence="7">
    <location>
        <begin position="79"/>
        <end position="99"/>
    </location>
</feature>
<evidence type="ECO:0000259" key="8">
    <source>
        <dbReference type="PROSITE" id="PS50928"/>
    </source>
</evidence>
<dbReference type="Gene3D" id="1.10.3720.10">
    <property type="entry name" value="MetI-like"/>
    <property type="match status" value="1"/>
</dbReference>
<gene>
    <name evidence="9" type="ORF">SAMN02745136_03575</name>
</gene>
<evidence type="ECO:0000256" key="7">
    <source>
        <dbReference type="RuleBase" id="RU363032"/>
    </source>
</evidence>
<accession>A0A1M6W430</accession>
<name>A0A1M6W430_9FIRM</name>
<evidence type="ECO:0000256" key="1">
    <source>
        <dbReference type="ARBA" id="ARBA00004651"/>
    </source>
</evidence>
<sequence>MEINMNQKTKKKIKLLLLIMPFLILVFSIYYVPLFGWIYSITDYVPGKKLSNLHFIGLKSFMLITKDGGGFFNAFKNTLAYSSLALICTPLPMILAIMISQLRNSKLQRVIQTVTSFPNFISWVLLYSVVYMICSASDSALNTLLTSFGGDAYSMLGDRKHAYLIQTMLGLYKTMGYTAIIYLASISGISQDYYEAAELDGAGKWKRIVHITVPLLLPTFLVMFLLQVGNLLNNGFEQFWIFQTSFTQSKLEVIDTYTYRMGIQLGNYSYSTAVSVMKSVISVVLLFLTNGIAKKVRGESII</sequence>
<dbReference type="STRING" id="1121322.SAMN02745136_03575"/>
<evidence type="ECO:0000313" key="9">
    <source>
        <dbReference type="EMBL" id="SHK88491.1"/>
    </source>
</evidence>
<keyword evidence="10" id="KW-1185">Reference proteome</keyword>
<dbReference type="AlphaFoldDB" id="A0A1M6W430"/>
<evidence type="ECO:0000313" key="10">
    <source>
        <dbReference type="Proteomes" id="UP000184386"/>
    </source>
</evidence>
<feature type="transmembrane region" description="Helical" evidence="7">
    <location>
        <begin position="120"/>
        <end position="141"/>
    </location>
</feature>
<keyword evidence="5 7" id="KW-1133">Transmembrane helix</keyword>
<dbReference type="GO" id="GO:0005886">
    <property type="term" value="C:plasma membrane"/>
    <property type="evidence" value="ECO:0007669"/>
    <property type="project" value="UniProtKB-SubCell"/>
</dbReference>
<dbReference type="OrthoDB" id="2637002at2"/>
<organism evidence="9 10">
    <name type="scientific">Anaerocolumna jejuensis DSM 15929</name>
    <dbReference type="NCBI Taxonomy" id="1121322"/>
    <lineage>
        <taxon>Bacteria</taxon>
        <taxon>Bacillati</taxon>
        <taxon>Bacillota</taxon>
        <taxon>Clostridia</taxon>
        <taxon>Lachnospirales</taxon>
        <taxon>Lachnospiraceae</taxon>
        <taxon>Anaerocolumna</taxon>
    </lineage>
</organism>
<keyword evidence="6 7" id="KW-0472">Membrane</keyword>
<feature type="transmembrane region" description="Helical" evidence="7">
    <location>
        <begin position="268"/>
        <end position="288"/>
    </location>
</feature>
<dbReference type="EMBL" id="FRAC01000019">
    <property type="protein sequence ID" value="SHK88491.1"/>
    <property type="molecule type" value="Genomic_DNA"/>
</dbReference>
<comment type="subcellular location">
    <subcellularLocation>
        <location evidence="1 7">Cell membrane</location>
        <topology evidence="1 7">Multi-pass membrane protein</topology>
    </subcellularLocation>
</comment>
<dbReference type="PROSITE" id="PS50928">
    <property type="entry name" value="ABC_TM1"/>
    <property type="match status" value="1"/>
</dbReference>
<dbReference type="InterPro" id="IPR000515">
    <property type="entry name" value="MetI-like"/>
</dbReference>
<dbReference type="RefSeq" id="WP_084124411.1">
    <property type="nucleotide sequence ID" value="NZ_FRAC01000019.1"/>
</dbReference>
<dbReference type="InterPro" id="IPR035906">
    <property type="entry name" value="MetI-like_sf"/>
</dbReference>
<evidence type="ECO:0000256" key="2">
    <source>
        <dbReference type="ARBA" id="ARBA00022448"/>
    </source>
</evidence>
<feature type="transmembrane region" description="Helical" evidence="7">
    <location>
        <begin position="208"/>
        <end position="226"/>
    </location>
</feature>
<dbReference type="GO" id="GO:0055085">
    <property type="term" value="P:transmembrane transport"/>
    <property type="evidence" value="ECO:0007669"/>
    <property type="project" value="InterPro"/>
</dbReference>
<evidence type="ECO:0000256" key="4">
    <source>
        <dbReference type="ARBA" id="ARBA00022692"/>
    </source>
</evidence>
<evidence type="ECO:0000256" key="3">
    <source>
        <dbReference type="ARBA" id="ARBA00022475"/>
    </source>
</evidence>
<evidence type="ECO:0000256" key="6">
    <source>
        <dbReference type="ARBA" id="ARBA00023136"/>
    </source>
</evidence>
<dbReference type="PANTHER" id="PTHR43227">
    <property type="entry name" value="BLL4140 PROTEIN"/>
    <property type="match status" value="1"/>
</dbReference>
<dbReference type="Proteomes" id="UP000184386">
    <property type="component" value="Unassembled WGS sequence"/>
</dbReference>
<keyword evidence="2 7" id="KW-0813">Transport</keyword>
<keyword evidence="4 7" id="KW-0812">Transmembrane</keyword>
<comment type="similarity">
    <text evidence="7">Belongs to the binding-protein-dependent transport system permease family.</text>
</comment>
<keyword evidence="3" id="KW-1003">Cell membrane</keyword>
<evidence type="ECO:0000256" key="5">
    <source>
        <dbReference type="ARBA" id="ARBA00022989"/>
    </source>
</evidence>
<feature type="transmembrane region" description="Helical" evidence="7">
    <location>
        <begin position="161"/>
        <end position="187"/>
    </location>
</feature>
<dbReference type="PANTHER" id="PTHR43227:SF11">
    <property type="entry name" value="BLL4140 PROTEIN"/>
    <property type="match status" value="1"/>
</dbReference>
<dbReference type="CDD" id="cd06261">
    <property type="entry name" value="TM_PBP2"/>
    <property type="match status" value="1"/>
</dbReference>
<proteinExistence type="inferred from homology"/>
<dbReference type="SUPFAM" id="SSF161098">
    <property type="entry name" value="MetI-like"/>
    <property type="match status" value="1"/>
</dbReference>
<dbReference type="InterPro" id="IPR050809">
    <property type="entry name" value="UgpAE/MalFG_permease"/>
</dbReference>
<feature type="transmembrane region" description="Helical" evidence="7">
    <location>
        <begin position="15"/>
        <end position="39"/>
    </location>
</feature>
<feature type="domain" description="ABC transmembrane type-1" evidence="8">
    <location>
        <begin position="78"/>
        <end position="289"/>
    </location>
</feature>
<protein>
    <submittedName>
        <fullName evidence="9">Putative aldouronate transport system permease protein</fullName>
    </submittedName>
</protein>